<gene>
    <name evidence="2" type="ORF">WA1_33995</name>
</gene>
<evidence type="ECO:0000313" key="2">
    <source>
        <dbReference type="EMBL" id="KYC39006.1"/>
    </source>
</evidence>
<sequence length="61" mass="6676">MSGIIVISSQVGIANGVSTIGFLSKNFNTHNAFYVMLLPMGILPFLLIFYNKLCVTISKTH</sequence>
<keyword evidence="1" id="KW-1133">Transmembrane helix</keyword>
<dbReference type="AlphaFoldDB" id="A0A139X2W7"/>
<accession>A0A139X2W7</accession>
<keyword evidence="1" id="KW-0812">Transmembrane</keyword>
<keyword evidence="3" id="KW-1185">Reference proteome</keyword>
<dbReference type="STRING" id="128403.WA1_33995"/>
<evidence type="ECO:0000313" key="3">
    <source>
        <dbReference type="Proteomes" id="UP000076925"/>
    </source>
</evidence>
<dbReference type="Proteomes" id="UP000076925">
    <property type="component" value="Unassembled WGS sequence"/>
</dbReference>
<name>A0A139X2W7_9CYAN</name>
<evidence type="ECO:0000256" key="1">
    <source>
        <dbReference type="SAM" id="Phobius"/>
    </source>
</evidence>
<proteinExistence type="predicted"/>
<reference evidence="2 3" key="1">
    <citation type="journal article" date="2013" name="Genome Biol. Evol.">
        <title>Genomes of Stigonematalean cyanobacteria (subsection V) and the evolution of oxygenic photosynthesis from prokaryotes to plastids.</title>
        <authorList>
            <person name="Dagan T."/>
            <person name="Roettger M."/>
            <person name="Stucken K."/>
            <person name="Landan G."/>
            <person name="Koch R."/>
            <person name="Major P."/>
            <person name="Gould S.B."/>
            <person name="Goremykin V.V."/>
            <person name="Rippka R."/>
            <person name="Tandeau de Marsac N."/>
            <person name="Gugger M."/>
            <person name="Lockhart P.J."/>
            <person name="Allen J.F."/>
            <person name="Brune I."/>
            <person name="Maus I."/>
            <person name="Puhler A."/>
            <person name="Martin W.F."/>
        </authorList>
    </citation>
    <scope>NUCLEOTIDE SEQUENCE [LARGE SCALE GENOMIC DNA]</scope>
    <source>
        <strain evidence="2 3">PCC 7110</strain>
    </source>
</reference>
<protein>
    <submittedName>
        <fullName evidence="2">Uncharacterized protein</fullName>
    </submittedName>
</protein>
<dbReference type="EMBL" id="ANNX02000036">
    <property type="protein sequence ID" value="KYC39006.1"/>
    <property type="molecule type" value="Genomic_DNA"/>
</dbReference>
<feature type="transmembrane region" description="Helical" evidence="1">
    <location>
        <begin position="32"/>
        <end position="50"/>
    </location>
</feature>
<organism evidence="2 3">
    <name type="scientific">Scytonema hofmannii PCC 7110</name>
    <dbReference type="NCBI Taxonomy" id="128403"/>
    <lineage>
        <taxon>Bacteria</taxon>
        <taxon>Bacillati</taxon>
        <taxon>Cyanobacteriota</taxon>
        <taxon>Cyanophyceae</taxon>
        <taxon>Nostocales</taxon>
        <taxon>Scytonemataceae</taxon>
        <taxon>Scytonema</taxon>
    </lineage>
</organism>
<comment type="caution">
    <text evidence="2">The sequence shown here is derived from an EMBL/GenBank/DDBJ whole genome shotgun (WGS) entry which is preliminary data.</text>
</comment>
<keyword evidence="1" id="KW-0472">Membrane</keyword>